<evidence type="ECO:0008006" key="2">
    <source>
        <dbReference type="Google" id="ProtNLM"/>
    </source>
</evidence>
<dbReference type="EMBL" id="UINC01151194">
    <property type="protein sequence ID" value="SVD44654.1"/>
    <property type="molecule type" value="Genomic_DNA"/>
</dbReference>
<reference evidence="1" key="1">
    <citation type="submission" date="2018-05" db="EMBL/GenBank/DDBJ databases">
        <authorList>
            <person name="Lanie J.A."/>
            <person name="Ng W.-L."/>
            <person name="Kazmierczak K.M."/>
            <person name="Andrzejewski T.M."/>
            <person name="Davidsen T.M."/>
            <person name="Wayne K.J."/>
            <person name="Tettelin H."/>
            <person name="Glass J.I."/>
            <person name="Rusch D."/>
            <person name="Podicherti R."/>
            <person name="Tsui H.-C.T."/>
            <person name="Winkler M.E."/>
        </authorList>
    </citation>
    <scope>NUCLEOTIDE SEQUENCE</scope>
</reference>
<evidence type="ECO:0000313" key="1">
    <source>
        <dbReference type="EMBL" id="SVD44654.1"/>
    </source>
</evidence>
<feature type="non-terminal residue" evidence="1">
    <location>
        <position position="119"/>
    </location>
</feature>
<proteinExistence type="predicted"/>
<dbReference type="AlphaFoldDB" id="A0A382VDR3"/>
<name>A0A382VDR3_9ZZZZ</name>
<protein>
    <recommendedName>
        <fullName evidence="2">Caspase family protein</fullName>
    </recommendedName>
</protein>
<dbReference type="Gene3D" id="3.40.50.12660">
    <property type="match status" value="1"/>
</dbReference>
<gene>
    <name evidence="1" type="ORF">METZ01_LOCUS397508</name>
</gene>
<accession>A0A382VDR3</accession>
<feature type="non-terminal residue" evidence="1">
    <location>
        <position position="1"/>
    </location>
</feature>
<organism evidence="1">
    <name type="scientific">marine metagenome</name>
    <dbReference type="NCBI Taxonomy" id="408172"/>
    <lineage>
        <taxon>unclassified sequences</taxon>
        <taxon>metagenomes</taxon>
        <taxon>ecological metagenomes</taxon>
    </lineage>
</organism>
<sequence length="119" mass="12484">VAALFATAGNVSLSAAQETHLIVISGLGGDPAYSQRFVEWGDTFVEAAGELGIPENRITFLGESLGRDSKVSARSTRANVQKAFAQMVNNAKTGDQIFAILIGHGSYTAGESRFNLPGP</sequence>